<reference evidence="2" key="1">
    <citation type="submission" date="2023-11" db="EMBL/GenBank/DDBJ databases">
        <title>Genome assemblies of two species of porcelain crab, Petrolisthes cinctipes and Petrolisthes manimaculis (Anomura: Porcellanidae).</title>
        <authorList>
            <person name="Angst P."/>
        </authorList>
    </citation>
    <scope>NUCLEOTIDE SEQUENCE</scope>
    <source>
        <strain evidence="2">PB745_02</strain>
        <tissue evidence="2">Gill</tissue>
    </source>
</reference>
<feature type="compositionally biased region" description="Pro residues" evidence="1">
    <location>
        <begin position="1"/>
        <end position="21"/>
    </location>
</feature>
<name>A0AAE1TXI5_9EUCA</name>
<sequence>MPPTTPPAPPTPPPTPPAPPKPPHHAPNASSSRPRQQIQSVAAVQGDIQIPRKRESQQNILHGRRSCLVSLEK</sequence>
<protein>
    <submittedName>
        <fullName evidence="2">Uncharacterized protein</fullName>
    </submittedName>
</protein>
<dbReference type="Proteomes" id="UP001292094">
    <property type="component" value="Unassembled WGS sequence"/>
</dbReference>
<feature type="compositionally biased region" description="Polar residues" evidence="1">
    <location>
        <begin position="28"/>
        <end position="42"/>
    </location>
</feature>
<keyword evidence="3" id="KW-1185">Reference proteome</keyword>
<gene>
    <name evidence="2" type="ORF">Pmani_025597</name>
</gene>
<feature type="region of interest" description="Disordered" evidence="1">
    <location>
        <begin position="1"/>
        <end position="73"/>
    </location>
</feature>
<evidence type="ECO:0000313" key="2">
    <source>
        <dbReference type="EMBL" id="KAK4302313.1"/>
    </source>
</evidence>
<organism evidence="2 3">
    <name type="scientific">Petrolisthes manimaculis</name>
    <dbReference type="NCBI Taxonomy" id="1843537"/>
    <lineage>
        <taxon>Eukaryota</taxon>
        <taxon>Metazoa</taxon>
        <taxon>Ecdysozoa</taxon>
        <taxon>Arthropoda</taxon>
        <taxon>Crustacea</taxon>
        <taxon>Multicrustacea</taxon>
        <taxon>Malacostraca</taxon>
        <taxon>Eumalacostraca</taxon>
        <taxon>Eucarida</taxon>
        <taxon>Decapoda</taxon>
        <taxon>Pleocyemata</taxon>
        <taxon>Anomura</taxon>
        <taxon>Galatheoidea</taxon>
        <taxon>Porcellanidae</taxon>
        <taxon>Petrolisthes</taxon>
    </lineage>
</organism>
<dbReference type="EMBL" id="JAWZYT010002753">
    <property type="protein sequence ID" value="KAK4302313.1"/>
    <property type="molecule type" value="Genomic_DNA"/>
</dbReference>
<comment type="caution">
    <text evidence="2">The sequence shown here is derived from an EMBL/GenBank/DDBJ whole genome shotgun (WGS) entry which is preliminary data.</text>
</comment>
<dbReference type="AlphaFoldDB" id="A0AAE1TXI5"/>
<proteinExistence type="predicted"/>
<accession>A0AAE1TXI5</accession>
<evidence type="ECO:0000313" key="3">
    <source>
        <dbReference type="Proteomes" id="UP001292094"/>
    </source>
</evidence>
<evidence type="ECO:0000256" key="1">
    <source>
        <dbReference type="SAM" id="MobiDB-lite"/>
    </source>
</evidence>